<feature type="transmembrane region" description="Helical" evidence="1">
    <location>
        <begin position="323"/>
        <end position="346"/>
    </location>
</feature>
<dbReference type="RefSeq" id="WP_346758285.1">
    <property type="nucleotide sequence ID" value="NZ_JAUJEB010000001.1"/>
</dbReference>
<reference evidence="2" key="1">
    <citation type="submission" date="2023-06" db="EMBL/GenBank/DDBJ databases">
        <title>Genomic of Agaribacillus aureum.</title>
        <authorList>
            <person name="Wang G."/>
        </authorList>
    </citation>
    <scope>NUCLEOTIDE SEQUENCE</scope>
    <source>
        <strain evidence="2">BMA12</strain>
    </source>
</reference>
<name>A0ABT8L5G8_9BACT</name>
<protein>
    <submittedName>
        <fullName evidence="2">Uncharacterized protein</fullName>
    </submittedName>
</protein>
<dbReference type="Proteomes" id="UP001172083">
    <property type="component" value="Unassembled WGS sequence"/>
</dbReference>
<evidence type="ECO:0000313" key="2">
    <source>
        <dbReference type="EMBL" id="MDN5212968.1"/>
    </source>
</evidence>
<feature type="transmembrane region" description="Helical" evidence="1">
    <location>
        <begin position="249"/>
        <end position="271"/>
    </location>
</feature>
<keyword evidence="1" id="KW-1133">Transmembrane helix</keyword>
<evidence type="ECO:0000256" key="1">
    <source>
        <dbReference type="SAM" id="Phobius"/>
    </source>
</evidence>
<dbReference type="EMBL" id="JAUJEB010000001">
    <property type="protein sequence ID" value="MDN5212968.1"/>
    <property type="molecule type" value="Genomic_DNA"/>
</dbReference>
<comment type="caution">
    <text evidence="2">The sequence shown here is derived from an EMBL/GenBank/DDBJ whole genome shotgun (WGS) entry which is preliminary data.</text>
</comment>
<feature type="transmembrane region" description="Helical" evidence="1">
    <location>
        <begin position="283"/>
        <end position="303"/>
    </location>
</feature>
<organism evidence="2 3">
    <name type="scientific">Agaribacillus aureus</name>
    <dbReference type="NCBI Taxonomy" id="3051825"/>
    <lineage>
        <taxon>Bacteria</taxon>
        <taxon>Pseudomonadati</taxon>
        <taxon>Bacteroidota</taxon>
        <taxon>Cytophagia</taxon>
        <taxon>Cytophagales</taxon>
        <taxon>Splendidivirgaceae</taxon>
        <taxon>Agaribacillus</taxon>
    </lineage>
</organism>
<keyword evidence="3" id="KW-1185">Reference proteome</keyword>
<gene>
    <name evidence="2" type="ORF">QQ020_12955</name>
</gene>
<dbReference type="Gene3D" id="2.60.40.3680">
    <property type="match status" value="1"/>
</dbReference>
<keyword evidence="1" id="KW-0812">Transmembrane</keyword>
<accession>A0ABT8L5G8</accession>
<keyword evidence="1" id="KW-0472">Membrane</keyword>
<evidence type="ECO:0000313" key="3">
    <source>
        <dbReference type="Proteomes" id="UP001172083"/>
    </source>
</evidence>
<sequence length="358" mass="40684">MKKFSILLILIFIGLGIAFPNGMFYSHSKSGDLVTEPFALNNCKILSEKLFVDLRKLENNGAATVIAEYKLLIEKPADSLLFLFVAASKISDGVLIELDGKPLKIAIDSSGYLSAQIKKTTVVTPWGEPEGYSDKSEYFKEEYVFCKMSFIEEGHHTLRIKYKTRTTETYLYKNESKTTIQTFSYAFYPARNWKSFGGLDLEIRYPGEWEIKSNIPLNASEGSVAKSFSEIPADFLHVHVRYPETKANFYLTLYDVLTIGILTIVSLLMAGRIVKHKSVLRRFVLLFLLSLATTIIFMTAYIRKGEFFKVFITDEIVFPGDRAYIVLASPVLLIIVFLILIILSFIMRKIQLAMHKGH</sequence>
<proteinExistence type="predicted"/>